<dbReference type="InterPro" id="IPR037070">
    <property type="entry name" value="Formiminotransferase_C_sf"/>
</dbReference>
<evidence type="ECO:0000259" key="3">
    <source>
        <dbReference type="SMART" id="SM01221"/>
    </source>
</evidence>
<dbReference type="Proteomes" id="UP001058860">
    <property type="component" value="Chromosome"/>
</dbReference>
<evidence type="ECO:0000313" key="5">
    <source>
        <dbReference type="EMBL" id="UUY02674.1"/>
    </source>
</evidence>
<gene>
    <name evidence="5" type="ORF">LRS13_18570</name>
</gene>
<dbReference type="Pfam" id="PF07837">
    <property type="entry name" value="FTCD_N"/>
    <property type="match status" value="1"/>
</dbReference>
<dbReference type="Pfam" id="PF02971">
    <property type="entry name" value="FTCD"/>
    <property type="match status" value="1"/>
</dbReference>
<dbReference type="SUPFAM" id="SSF55116">
    <property type="entry name" value="Formiminotransferase domain of formiminotransferase-cyclodeaminase"/>
    <property type="match status" value="2"/>
</dbReference>
<dbReference type="InterPro" id="IPR037064">
    <property type="entry name" value="Formiminotransferase_N_sf"/>
</dbReference>
<dbReference type="SMART" id="SM01221">
    <property type="entry name" value="FTCD"/>
    <property type="match status" value="1"/>
</dbReference>
<dbReference type="InterPro" id="IPR013802">
    <property type="entry name" value="Formiminotransferase_C"/>
</dbReference>
<evidence type="ECO:0000256" key="2">
    <source>
        <dbReference type="ARBA" id="ARBA00022679"/>
    </source>
</evidence>
<feature type="domain" description="Formiminotransferase C-terminal subdomain" evidence="3">
    <location>
        <begin position="173"/>
        <end position="281"/>
    </location>
</feature>
<dbReference type="Gene3D" id="3.30.990.10">
    <property type="entry name" value="Formiminotransferase, N-terminal subdomain"/>
    <property type="match status" value="1"/>
</dbReference>
<dbReference type="Gene3D" id="3.30.70.670">
    <property type="entry name" value="Formiminotransferase, C-terminal subdomain"/>
    <property type="match status" value="1"/>
</dbReference>
<evidence type="ECO:0000313" key="6">
    <source>
        <dbReference type="Proteomes" id="UP001058860"/>
    </source>
</evidence>
<dbReference type="EC" id="2.1.2.5" evidence="1"/>
<feature type="domain" description="Formiminotransferase N-terminal subdomain" evidence="4">
    <location>
        <begin position="1"/>
        <end position="172"/>
    </location>
</feature>
<dbReference type="PANTHER" id="PTHR12234">
    <property type="entry name" value="FORMIMINOTRANSFERASE-CYCLODEAMINASE"/>
    <property type="match status" value="1"/>
</dbReference>
<dbReference type="InterPro" id="IPR012886">
    <property type="entry name" value="Formiminotransferase_N"/>
</dbReference>
<accession>A0ABY5PDC2</accession>
<evidence type="ECO:0000259" key="4">
    <source>
        <dbReference type="SMART" id="SM01222"/>
    </source>
</evidence>
<dbReference type="PANTHER" id="PTHR12234:SF1">
    <property type="entry name" value="FORMIMINOTRANSFERASE N-TERMINAL SUBDOMAIN-CONTAINING PROTEIN"/>
    <property type="match status" value="1"/>
</dbReference>
<dbReference type="InterPro" id="IPR022384">
    <property type="entry name" value="FormiminoTrfase_cat_dom_sf"/>
</dbReference>
<keyword evidence="6" id="KW-1185">Reference proteome</keyword>
<keyword evidence="2" id="KW-0808">Transferase</keyword>
<proteinExistence type="predicted"/>
<dbReference type="EMBL" id="CP088295">
    <property type="protein sequence ID" value="UUY02674.1"/>
    <property type="molecule type" value="Genomic_DNA"/>
</dbReference>
<reference evidence="6" key="1">
    <citation type="submission" date="2021-11" db="EMBL/GenBank/DDBJ databases">
        <title>Cultivation dependent microbiological survey of springs from the worlds oldest radium mine currently devoted to the extraction of radon-saturated water.</title>
        <authorList>
            <person name="Kapinusova G."/>
            <person name="Smrhova T."/>
            <person name="Strejcek M."/>
            <person name="Suman J."/>
            <person name="Jani K."/>
            <person name="Pajer P."/>
            <person name="Uhlik O."/>
        </authorList>
    </citation>
    <scope>NUCLEOTIDE SEQUENCE [LARGE SCALE GENOMIC DNA]</scope>
    <source>
        <strain evidence="6">J379</strain>
    </source>
</reference>
<dbReference type="SMART" id="SM01222">
    <property type="entry name" value="FTCD_N"/>
    <property type="match status" value="1"/>
</dbReference>
<name>A0ABY5PDC2_9ACTN</name>
<dbReference type="InterPro" id="IPR051623">
    <property type="entry name" value="FTCD"/>
</dbReference>
<protein>
    <recommendedName>
        <fullName evidence="1">glutamate formimidoyltransferase</fullName>
        <ecNumber evidence="1">2.1.2.5</ecNumber>
    </recommendedName>
</protein>
<organism evidence="5 6">
    <name type="scientific">Svornostia abyssi</name>
    <dbReference type="NCBI Taxonomy" id="2898438"/>
    <lineage>
        <taxon>Bacteria</taxon>
        <taxon>Bacillati</taxon>
        <taxon>Actinomycetota</taxon>
        <taxon>Thermoleophilia</taxon>
        <taxon>Solirubrobacterales</taxon>
        <taxon>Baekduiaceae</taxon>
        <taxon>Svornostia</taxon>
    </lineage>
</organism>
<dbReference type="RefSeq" id="WP_353863198.1">
    <property type="nucleotide sequence ID" value="NZ_CP088295.1"/>
</dbReference>
<sequence>MLVAVPNISEGRDLVVVGAVADAFAAGRARVLDVHDDPDHHRAVVTLAGAAGTLAPALAAGAAAAASRIDLRRERGSHPHVGVLDVCPVVYLDEDRRGAACAEALAAAADLGSAGIPVFLYGELAGGRTRAELRRGGPAELARRVAAGELRPDFGPQQIDPAVGATLVAARPPLLAFNLELAPPATLDDARAIAAAVREGGADGLPGVRALGLTLPARGGVAQVTCNVEDHRAVPLARLVAAVAAHARVAECEVVGLPPRAAFDGFPADLPVRNRRTLEDALDATSITLS</sequence>
<evidence type="ECO:0000256" key="1">
    <source>
        <dbReference type="ARBA" id="ARBA00012252"/>
    </source>
</evidence>